<gene>
    <name evidence="10" type="ORF">NCGR_LOCUS30377</name>
</gene>
<dbReference type="InterPro" id="IPR045003">
    <property type="entry name" value="FLA_A"/>
</dbReference>
<keyword evidence="11" id="KW-1185">Reference proteome</keyword>
<name>A0A811PQF3_9POAL</name>
<dbReference type="GO" id="GO:0009834">
    <property type="term" value="P:plant-type secondary cell wall biogenesis"/>
    <property type="evidence" value="ECO:0007669"/>
    <property type="project" value="TreeGrafter"/>
</dbReference>
<dbReference type="InterPro" id="IPR036378">
    <property type="entry name" value="FAS1_dom_sf"/>
</dbReference>
<comment type="similarity">
    <text evidence="2">Belongs to the fasciclin-like AGP family.</text>
</comment>
<feature type="signal peptide" evidence="8">
    <location>
        <begin position="1"/>
        <end position="24"/>
    </location>
</feature>
<evidence type="ECO:0000256" key="8">
    <source>
        <dbReference type="SAM" id="SignalP"/>
    </source>
</evidence>
<comment type="subcellular location">
    <subcellularLocation>
        <location evidence="1">Cell membrane</location>
        <topology evidence="1">Lipid-anchor</topology>
        <topology evidence="1">GPI-anchor</topology>
    </subcellularLocation>
</comment>
<proteinExistence type="inferred from homology"/>
<reference evidence="10" key="1">
    <citation type="submission" date="2020-10" db="EMBL/GenBank/DDBJ databases">
        <authorList>
            <person name="Han B."/>
            <person name="Lu T."/>
            <person name="Zhao Q."/>
            <person name="Huang X."/>
            <person name="Zhao Y."/>
        </authorList>
    </citation>
    <scope>NUCLEOTIDE SEQUENCE</scope>
</reference>
<evidence type="ECO:0000256" key="3">
    <source>
        <dbReference type="ARBA" id="ARBA00022475"/>
    </source>
</evidence>
<evidence type="ECO:0000256" key="6">
    <source>
        <dbReference type="ARBA" id="ARBA00023136"/>
    </source>
</evidence>
<dbReference type="Pfam" id="PF02469">
    <property type="entry name" value="Fasciclin"/>
    <property type="match status" value="1"/>
</dbReference>
<dbReference type="SMART" id="SM00554">
    <property type="entry name" value="FAS1"/>
    <property type="match status" value="1"/>
</dbReference>
<dbReference type="InterPro" id="IPR000782">
    <property type="entry name" value="FAS1_domain"/>
</dbReference>
<keyword evidence="5 8" id="KW-0732">Signal</keyword>
<evidence type="ECO:0000259" key="9">
    <source>
        <dbReference type="PROSITE" id="PS50213"/>
    </source>
</evidence>
<evidence type="ECO:0000313" key="10">
    <source>
        <dbReference type="EMBL" id="CAD6246105.1"/>
    </source>
</evidence>
<dbReference type="Proteomes" id="UP000604825">
    <property type="component" value="Unassembled WGS sequence"/>
</dbReference>
<evidence type="ECO:0000256" key="2">
    <source>
        <dbReference type="ARBA" id="ARBA00007843"/>
    </source>
</evidence>
<feature type="chain" id="PRO_5032614828" description="FAS1 domain-containing protein" evidence="8">
    <location>
        <begin position="25"/>
        <end position="185"/>
    </location>
</feature>
<organism evidence="10 11">
    <name type="scientific">Miscanthus lutarioriparius</name>
    <dbReference type="NCBI Taxonomy" id="422564"/>
    <lineage>
        <taxon>Eukaryota</taxon>
        <taxon>Viridiplantae</taxon>
        <taxon>Streptophyta</taxon>
        <taxon>Embryophyta</taxon>
        <taxon>Tracheophyta</taxon>
        <taxon>Spermatophyta</taxon>
        <taxon>Magnoliopsida</taxon>
        <taxon>Liliopsida</taxon>
        <taxon>Poales</taxon>
        <taxon>Poaceae</taxon>
        <taxon>PACMAD clade</taxon>
        <taxon>Panicoideae</taxon>
        <taxon>Andropogonodae</taxon>
        <taxon>Andropogoneae</taxon>
        <taxon>Saccharinae</taxon>
        <taxon>Miscanthus</taxon>
    </lineage>
</organism>
<evidence type="ECO:0000256" key="7">
    <source>
        <dbReference type="ARBA" id="ARBA00024686"/>
    </source>
</evidence>
<keyword evidence="4" id="KW-0336">GPI-anchor</keyword>
<dbReference type="AlphaFoldDB" id="A0A811PQF3"/>
<protein>
    <recommendedName>
        <fullName evidence="9">FAS1 domain-containing protein</fullName>
    </recommendedName>
</protein>
<sequence>MALFKRVILTTIILSILLSSPAIAHKTKSPAAPVYHVDLANFLDVAGPFQTFLGPARLQKTSVIQTFQNQADNTKVGITMFVPRDSAFAELKKTRLTKGQIKSLLLYHAVPKFYSLNGLSELGRRKRNPVATFAGLQYTLNFTEHLGSIRVKSMLGSNAKITSAMYSSAPVSVFEFDKVLLPWEK</sequence>
<evidence type="ECO:0000313" key="11">
    <source>
        <dbReference type="Proteomes" id="UP000604825"/>
    </source>
</evidence>
<comment type="caution">
    <text evidence="10">The sequence shown here is derived from an EMBL/GenBank/DDBJ whole genome shotgun (WGS) entry which is preliminary data.</text>
</comment>
<dbReference type="EMBL" id="CAJGYO010000007">
    <property type="protein sequence ID" value="CAD6246105.1"/>
    <property type="molecule type" value="Genomic_DNA"/>
</dbReference>
<dbReference type="Gene3D" id="2.30.180.10">
    <property type="entry name" value="FAS1 domain"/>
    <property type="match status" value="1"/>
</dbReference>
<dbReference type="SUPFAM" id="SSF82153">
    <property type="entry name" value="FAS1 domain"/>
    <property type="match status" value="1"/>
</dbReference>
<dbReference type="PROSITE" id="PS50213">
    <property type="entry name" value="FAS1"/>
    <property type="match status" value="1"/>
</dbReference>
<accession>A0A811PQF3</accession>
<evidence type="ECO:0000256" key="5">
    <source>
        <dbReference type="ARBA" id="ARBA00022729"/>
    </source>
</evidence>
<comment type="function">
    <text evidence="7">May be a cell surface adhesion protein.</text>
</comment>
<dbReference type="OrthoDB" id="286301at2759"/>
<keyword evidence="4" id="KW-0325">Glycoprotein</keyword>
<evidence type="ECO:0000256" key="1">
    <source>
        <dbReference type="ARBA" id="ARBA00004609"/>
    </source>
</evidence>
<keyword evidence="3" id="KW-1003">Cell membrane</keyword>
<dbReference type="GO" id="GO:0005886">
    <property type="term" value="C:plasma membrane"/>
    <property type="evidence" value="ECO:0007669"/>
    <property type="project" value="UniProtKB-SubCell"/>
</dbReference>
<evidence type="ECO:0000256" key="4">
    <source>
        <dbReference type="ARBA" id="ARBA00022622"/>
    </source>
</evidence>
<keyword evidence="6" id="KW-0472">Membrane</keyword>
<dbReference type="PANTHER" id="PTHR32077:SF3">
    <property type="entry name" value="FASCICLIN-LIKE ARABINOGALACTAN PROTEIN 7"/>
    <property type="match status" value="1"/>
</dbReference>
<dbReference type="PANTHER" id="PTHR32077">
    <property type="entry name" value="FASCICLIN-LIKE ARABINOGALACTAN PROTEIN"/>
    <property type="match status" value="1"/>
</dbReference>
<dbReference type="GO" id="GO:0098552">
    <property type="term" value="C:side of membrane"/>
    <property type="evidence" value="ECO:0007669"/>
    <property type="project" value="UniProtKB-KW"/>
</dbReference>
<feature type="domain" description="FAS1" evidence="9">
    <location>
        <begin position="36"/>
        <end position="180"/>
    </location>
</feature>
<keyword evidence="4" id="KW-0449">Lipoprotein</keyword>